<dbReference type="GO" id="GO:0008168">
    <property type="term" value="F:methyltransferase activity"/>
    <property type="evidence" value="ECO:0007669"/>
    <property type="project" value="UniProtKB-KW"/>
</dbReference>
<dbReference type="Gene3D" id="3.40.50.150">
    <property type="entry name" value="Vaccinia Virus protein VP39"/>
    <property type="match status" value="1"/>
</dbReference>
<evidence type="ECO:0000313" key="3">
    <source>
        <dbReference type="EMBL" id="ABQ32266.1"/>
    </source>
</evidence>
<feature type="domain" description="Methyltransferase regulatory" evidence="1">
    <location>
        <begin position="218"/>
        <end position="299"/>
    </location>
</feature>
<dbReference type="SUPFAM" id="SSF53335">
    <property type="entry name" value="S-adenosyl-L-methionine-dependent methyltransferases"/>
    <property type="match status" value="1"/>
</dbReference>
<dbReference type="InterPro" id="IPR018773">
    <property type="entry name" value="MeTrfase_reg_dom_prd"/>
</dbReference>
<dbReference type="EMBL" id="CP000697">
    <property type="protein sequence ID" value="ABQ32266.1"/>
    <property type="molecule type" value="Genomic_DNA"/>
</dbReference>
<keyword evidence="4" id="KW-1185">Reference proteome</keyword>
<dbReference type="eggNOG" id="COG2890">
    <property type="taxonomic scope" value="Bacteria"/>
</dbReference>
<evidence type="ECO:0000259" key="2">
    <source>
        <dbReference type="Pfam" id="PF13649"/>
    </source>
</evidence>
<reference evidence="3 4" key="1">
    <citation type="submission" date="2007-05" db="EMBL/GenBank/DDBJ databases">
        <title>Complete sequence of chromosome of Acidiphilium cryptum JF-5.</title>
        <authorList>
            <consortium name="US DOE Joint Genome Institute"/>
            <person name="Copeland A."/>
            <person name="Lucas S."/>
            <person name="Lapidus A."/>
            <person name="Barry K."/>
            <person name="Detter J.C."/>
            <person name="Glavina del Rio T."/>
            <person name="Hammon N."/>
            <person name="Israni S."/>
            <person name="Dalin E."/>
            <person name="Tice H."/>
            <person name="Pitluck S."/>
            <person name="Sims D."/>
            <person name="Brettin T."/>
            <person name="Bruce D."/>
            <person name="Han C."/>
            <person name="Schmutz J."/>
            <person name="Larimer F."/>
            <person name="Land M."/>
            <person name="Hauser L."/>
            <person name="Kyrpides N."/>
            <person name="Kim E."/>
            <person name="Magnuson T."/>
            <person name="Richardson P."/>
        </authorList>
    </citation>
    <scope>NUCLEOTIDE SEQUENCE [LARGE SCALE GENOMIC DNA]</scope>
    <source>
        <strain evidence="3 4">JF-5</strain>
    </source>
</reference>
<dbReference type="KEGG" id="acr:Acry_3078"/>
<dbReference type="CDD" id="cd02440">
    <property type="entry name" value="AdoMet_MTases"/>
    <property type="match status" value="1"/>
</dbReference>
<sequence length="512" mass="54961">MSWGSGYVTDIAYAPSYYVEQSPRLMALVALLTGRAARMAAPDESFHFLDIGSGRGFTALVLAATNPGWTVTGIDFNPGHVAAARDLAARAGIGNCRFIEADLARFDGADLAPVDAASLHGVWTWVDDQVRAGIVRLLAERLVPGGFCHVSYNVQPGWGGMIGLQRLMREAGRRLAFRADRQAERGFEIVRRLVGQDGERADEKAQAILRALADKPGAYLAHEFMNANWRPCFHADVVEAFAEAKFSYVGSPHLLDNFVELVLPPVALDLAREFEDPAMTELVKDLTLGRPLRHDIYVRGERRLATGARDQALKDLALGLSVPSTHRSLKFQTASGEATMNASFYEPVFARLAQGVARVGELLDVARPPGRSPAADNPAELVAMLVGTGQAVMVASPGLPMTRQAVALNAAMFAEQIGAGPWNRNIGLAVPALGGAFNLPAVGAFAVLRQHDWLSDATVGQALPTPDRATIEGWLEAALPNQEQDLRQAMADGVEGFLRNSRATLAALGLPC</sequence>
<evidence type="ECO:0000259" key="1">
    <source>
        <dbReference type="Pfam" id="PF10119"/>
    </source>
</evidence>
<proteinExistence type="predicted"/>
<organism evidence="3 4">
    <name type="scientific">Acidiphilium cryptum (strain JF-5)</name>
    <dbReference type="NCBI Taxonomy" id="349163"/>
    <lineage>
        <taxon>Bacteria</taxon>
        <taxon>Pseudomonadati</taxon>
        <taxon>Pseudomonadota</taxon>
        <taxon>Alphaproteobacteria</taxon>
        <taxon>Acetobacterales</taxon>
        <taxon>Acidocellaceae</taxon>
        <taxon>Acidiphilium</taxon>
    </lineage>
</organism>
<accession>A5G334</accession>
<dbReference type="HOGENOM" id="CLU_032787_1_0_5"/>
<gene>
    <name evidence="3" type="ordered locus">Acry_3078</name>
</gene>
<dbReference type="RefSeq" id="WP_007422373.1">
    <property type="nucleotide sequence ID" value="NC_009484.1"/>
</dbReference>
<dbReference type="InterPro" id="IPR041698">
    <property type="entry name" value="Methyltransf_25"/>
</dbReference>
<keyword evidence="3" id="KW-0489">Methyltransferase</keyword>
<protein>
    <submittedName>
        <fullName evidence="3">Methyltransferase type 12</fullName>
    </submittedName>
</protein>
<dbReference type="Pfam" id="PF10119">
    <property type="entry name" value="MethyTransf_Reg"/>
    <property type="match status" value="1"/>
</dbReference>
<evidence type="ECO:0000313" key="4">
    <source>
        <dbReference type="Proteomes" id="UP000000245"/>
    </source>
</evidence>
<name>A5G334_ACICJ</name>
<keyword evidence="3" id="KW-0808">Transferase</keyword>
<dbReference type="InterPro" id="IPR029063">
    <property type="entry name" value="SAM-dependent_MTases_sf"/>
</dbReference>
<dbReference type="AlphaFoldDB" id="A5G334"/>
<dbReference type="Proteomes" id="UP000000245">
    <property type="component" value="Chromosome"/>
</dbReference>
<feature type="domain" description="Methyltransferase" evidence="2">
    <location>
        <begin position="49"/>
        <end position="146"/>
    </location>
</feature>
<dbReference type="Pfam" id="PF13649">
    <property type="entry name" value="Methyltransf_25"/>
    <property type="match status" value="1"/>
</dbReference>
<dbReference type="STRING" id="349163.Acry_3078"/>
<dbReference type="GO" id="GO:0032259">
    <property type="term" value="P:methylation"/>
    <property type="evidence" value="ECO:0007669"/>
    <property type="project" value="UniProtKB-KW"/>
</dbReference>